<dbReference type="EC" id="2.7.13.3" evidence="3"/>
<keyword evidence="5" id="KW-0808">Transferase</keyword>
<dbReference type="InterPro" id="IPR005467">
    <property type="entry name" value="His_kinase_dom"/>
</dbReference>
<keyword evidence="4" id="KW-0597">Phosphoprotein</keyword>
<dbReference type="GO" id="GO:0004721">
    <property type="term" value="F:phosphoprotein phosphatase activity"/>
    <property type="evidence" value="ECO:0007669"/>
    <property type="project" value="TreeGrafter"/>
</dbReference>
<dbReference type="Gene3D" id="1.10.287.130">
    <property type="match status" value="1"/>
</dbReference>
<evidence type="ECO:0000256" key="5">
    <source>
        <dbReference type="ARBA" id="ARBA00022679"/>
    </source>
</evidence>
<organism evidence="11 12">
    <name type="scientific">Collinsella tanakaei</name>
    <dbReference type="NCBI Taxonomy" id="626935"/>
    <lineage>
        <taxon>Bacteria</taxon>
        <taxon>Bacillati</taxon>
        <taxon>Actinomycetota</taxon>
        <taxon>Coriobacteriia</taxon>
        <taxon>Coriobacteriales</taxon>
        <taxon>Coriobacteriaceae</taxon>
        <taxon>Collinsella</taxon>
    </lineage>
</organism>
<dbReference type="InterPro" id="IPR050351">
    <property type="entry name" value="BphY/WalK/GraS-like"/>
</dbReference>
<dbReference type="SUPFAM" id="SSF47384">
    <property type="entry name" value="Homodimeric domain of signal transducing histidine kinase"/>
    <property type="match status" value="1"/>
</dbReference>
<dbReference type="RefSeq" id="WP_117680072.1">
    <property type="nucleotide sequence ID" value="NZ_QSRJ01000011.1"/>
</dbReference>
<evidence type="ECO:0000256" key="2">
    <source>
        <dbReference type="ARBA" id="ARBA00004236"/>
    </source>
</evidence>
<accession>A0A3E4QPJ4</accession>
<evidence type="ECO:0000256" key="3">
    <source>
        <dbReference type="ARBA" id="ARBA00012438"/>
    </source>
</evidence>
<dbReference type="SUPFAM" id="SSF55874">
    <property type="entry name" value="ATPase domain of HSP90 chaperone/DNA topoisomerase II/histidine kinase"/>
    <property type="match status" value="1"/>
</dbReference>
<dbReference type="CDD" id="cd00082">
    <property type="entry name" value="HisKA"/>
    <property type="match status" value="1"/>
</dbReference>
<evidence type="ECO:0000256" key="9">
    <source>
        <dbReference type="SAM" id="Phobius"/>
    </source>
</evidence>
<dbReference type="CDD" id="cd00075">
    <property type="entry name" value="HATPase"/>
    <property type="match status" value="1"/>
</dbReference>
<dbReference type="Pfam" id="PF02518">
    <property type="entry name" value="HATPase_c"/>
    <property type="match status" value="1"/>
</dbReference>
<dbReference type="Pfam" id="PF00512">
    <property type="entry name" value="HisKA"/>
    <property type="match status" value="1"/>
</dbReference>
<proteinExistence type="predicted"/>
<keyword evidence="6 11" id="KW-0418">Kinase</keyword>
<evidence type="ECO:0000313" key="12">
    <source>
        <dbReference type="Proteomes" id="UP000260943"/>
    </source>
</evidence>
<evidence type="ECO:0000256" key="6">
    <source>
        <dbReference type="ARBA" id="ARBA00022777"/>
    </source>
</evidence>
<dbReference type="SMART" id="SM00387">
    <property type="entry name" value="HATPase_c"/>
    <property type="match status" value="1"/>
</dbReference>
<feature type="domain" description="Histidine kinase" evidence="10">
    <location>
        <begin position="120"/>
        <end position="352"/>
    </location>
</feature>
<keyword evidence="9" id="KW-0472">Membrane</keyword>
<sequence>MHRNREIARFSAGVLAISAAAVAAAYCFVGDAAAACVAATVILLTCVFAVFTHARYQELSLLSSKIDAILNGDRNLSFEGMQEGELSILANELDKMVSRLYLTTDQLERESASLADSLADISHQLKTPMTSMSIMCELMKTRVRESSNIDEDDARYLLGKLRSVQLLQERVRWLVSVLLKLARIDAGVVKLATQQVDAAVVVKEAAESLAIPFDLANVELVLNLEDGSSYIGDAAWSREAILNVMKNCMEHAGEGGCVEVSVSHDALACRICIQDTGPGISPEDLPHVFERFYRGEDSGEATATDSSGVGIGLSLAQSLVSAQGGAIKASNARDRDGAVLGARFDIVFFSVTV</sequence>
<comment type="catalytic activity">
    <reaction evidence="1">
        <text>ATP + protein L-histidine = ADP + protein N-phospho-L-histidine.</text>
        <dbReference type="EC" id="2.7.13.3"/>
    </reaction>
</comment>
<dbReference type="InterPro" id="IPR004358">
    <property type="entry name" value="Sig_transdc_His_kin-like_C"/>
</dbReference>
<protein>
    <recommendedName>
        <fullName evidence="8">Sensor-like histidine kinase SenX3</fullName>
        <ecNumber evidence="3">2.7.13.3</ecNumber>
    </recommendedName>
</protein>
<keyword evidence="9" id="KW-0812">Transmembrane</keyword>
<evidence type="ECO:0000256" key="8">
    <source>
        <dbReference type="ARBA" id="ARBA00039401"/>
    </source>
</evidence>
<dbReference type="InterPro" id="IPR036097">
    <property type="entry name" value="HisK_dim/P_sf"/>
</dbReference>
<dbReference type="GO" id="GO:0016036">
    <property type="term" value="P:cellular response to phosphate starvation"/>
    <property type="evidence" value="ECO:0007669"/>
    <property type="project" value="TreeGrafter"/>
</dbReference>
<keyword evidence="7" id="KW-0902">Two-component regulatory system</keyword>
<comment type="subcellular location">
    <subcellularLocation>
        <location evidence="2">Cell membrane</location>
    </subcellularLocation>
</comment>
<name>A0A3E4QPJ4_9ACTN</name>
<feature type="transmembrane region" description="Helical" evidence="9">
    <location>
        <begin position="32"/>
        <end position="51"/>
    </location>
</feature>
<dbReference type="PRINTS" id="PR00344">
    <property type="entry name" value="BCTRLSENSOR"/>
</dbReference>
<keyword evidence="9" id="KW-1133">Transmembrane helix</keyword>
<evidence type="ECO:0000313" key="11">
    <source>
        <dbReference type="EMBL" id="RGL08219.1"/>
    </source>
</evidence>
<dbReference type="EMBL" id="QSRJ01000011">
    <property type="protein sequence ID" value="RGL08219.1"/>
    <property type="molecule type" value="Genomic_DNA"/>
</dbReference>
<dbReference type="PANTHER" id="PTHR45453:SF1">
    <property type="entry name" value="PHOSPHATE REGULON SENSOR PROTEIN PHOR"/>
    <property type="match status" value="1"/>
</dbReference>
<feature type="transmembrane region" description="Helical" evidence="9">
    <location>
        <begin position="7"/>
        <end position="26"/>
    </location>
</feature>
<dbReference type="PROSITE" id="PS50109">
    <property type="entry name" value="HIS_KIN"/>
    <property type="match status" value="1"/>
</dbReference>
<dbReference type="GO" id="GO:0000155">
    <property type="term" value="F:phosphorelay sensor kinase activity"/>
    <property type="evidence" value="ECO:0007669"/>
    <property type="project" value="InterPro"/>
</dbReference>
<reference evidence="11 12" key="1">
    <citation type="submission" date="2018-08" db="EMBL/GenBank/DDBJ databases">
        <title>A genome reference for cultivated species of the human gut microbiota.</title>
        <authorList>
            <person name="Zou Y."/>
            <person name="Xue W."/>
            <person name="Luo G."/>
        </authorList>
    </citation>
    <scope>NUCLEOTIDE SEQUENCE [LARGE SCALE GENOMIC DNA]</scope>
    <source>
        <strain evidence="11 12">TF08-14</strain>
    </source>
</reference>
<dbReference type="Gene3D" id="3.30.565.10">
    <property type="entry name" value="Histidine kinase-like ATPase, C-terminal domain"/>
    <property type="match status" value="1"/>
</dbReference>
<dbReference type="PANTHER" id="PTHR45453">
    <property type="entry name" value="PHOSPHATE REGULON SENSOR PROTEIN PHOR"/>
    <property type="match status" value="1"/>
</dbReference>
<evidence type="ECO:0000256" key="1">
    <source>
        <dbReference type="ARBA" id="ARBA00000085"/>
    </source>
</evidence>
<gene>
    <name evidence="11" type="ORF">DXC81_08880</name>
</gene>
<evidence type="ECO:0000256" key="7">
    <source>
        <dbReference type="ARBA" id="ARBA00023012"/>
    </source>
</evidence>
<dbReference type="GO" id="GO:0005886">
    <property type="term" value="C:plasma membrane"/>
    <property type="evidence" value="ECO:0007669"/>
    <property type="project" value="UniProtKB-SubCell"/>
</dbReference>
<dbReference type="AlphaFoldDB" id="A0A3E4QPJ4"/>
<dbReference type="Proteomes" id="UP000260943">
    <property type="component" value="Unassembled WGS sequence"/>
</dbReference>
<evidence type="ECO:0000259" key="10">
    <source>
        <dbReference type="PROSITE" id="PS50109"/>
    </source>
</evidence>
<dbReference type="SMART" id="SM00388">
    <property type="entry name" value="HisKA"/>
    <property type="match status" value="1"/>
</dbReference>
<comment type="caution">
    <text evidence="11">The sequence shown here is derived from an EMBL/GenBank/DDBJ whole genome shotgun (WGS) entry which is preliminary data.</text>
</comment>
<evidence type="ECO:0000256" key="4">
    <source>
        <dbReference type="ARBA" id="ARBA00022553"/>
    </source>
</evidence>
<dbReference type="InterPro" id="IPR036890">
    <property type="entry name" value="HATPase_C_sf"/>
</dbReference>
<dbReference type="InterPro" id="IPR003661">
    <property type="entry name" value="HisK_dim/P_dom"/>
</dbReference>
<dbReference type="InterPro" id="IPR003594">
    <property type="entry name" value="HATPase_dom"/>
</dbReference>